<protein>
    <recommendedName>
        <fullName evidence="7">AAR2 domain protein</fullName>
    </recommendedName>
</protein>
<evidence type="ECO:0000313" key="5">
    <source>
        <dbReference type="EMBL" id="PWY73675.1"/>
    </source>
</evidence>
<dbReference type="VEuPathDB" id="FungiDB:BO70DRAFT_364581"/>
<evidence type="ECO:0000313" key="6">
    <source>
        <dbReference type="Proteomes" id="UP000247233"/>
    </source>
</evidence>
<evidence type="ECO:0000256" key="1">
    <source>
        <dbReference type="ARBA" id="ARBA00006281"/>
    </source>
</evidence>
<dbReference type="CDD" id="cd13778">
    <property type="entry name" value="Aar2_C"/>
    <property type="match status" value="1"/>
</dbReference>
<dbReference type="Pfam" id="PF20981">
    <property type="entry name" value="AAR2_1st"/>
    <property type="match status" value="1"/>
</dbReference>
<feature type="compositionally biased region" description="Gly residues" evidence="2">
    <location>
        <begin position="166"/>
        <end position="180"/>
    </location>
</feature>
<evidence type="ECO:0000259" key="3">
    <source>
        <dbReference type="Pfam" id="PF05282"/>
    </source>
</evidence>
<name>A0A317VIE1_9EURO</name>
<feature type="region of interest" description="Disordered" evidence="2">
    <location>
        <begin position="154"/>
        <end position="196"/>
    </location>
</feature>
<dbReference type="InterPro" id="IPR033647">
    <property type="entry name" value="Aar2_N"/>
</dbReference>
<dbReference type="InterPro" id="IPR033648">
    <property type="entry name" value="AAR2_C"/>
</dbReference>
<dbReference type="InterPro" id="IPR007946">
    <property type="entry name" value="AAR2"/>
</dbReference>
<feature type="region of interest" description="Disordered" evidence="2">
    <location>
        <begin position="474"/>
        <end position="494"/>
    </location>
</feature>
<dbReference type="PANTHER" id="PTHR12689:SF4">
    <property type="entry name" value="PROTEIN AAR2 HOMOLOG"/>
    <property type="match status" value="1"/>
</dbReference>
<dbReference type="GeneID" id="37066080"/>
<dbReference type="RefSeq" id="XP_025396846.1">
    <property type="nucleotide sequence ID" value="XM_025543843.1"/>
</dbReference>
<accession>A0A317VIE1</accession>
<dbReference type="FunFam" id="1.25.40.550:FF:000003">
    <property type="entry name" value="AAR2 family protein"/>
    <property type="match status" value="1"/>
</dbReference>
<dbReference type="Proteomes" id="UP000247233">
    <property type="component" value="Unassembled WGS sequence"/>
</dbReference>
<comment type="caution">
    <text evidence="5">The sequence shown here is derived from an EMBL/GenBank/DDBJ whole genome shotgun (WGS) entry which is preliminary data.</text>
</comment>
<reference evidence="5 6" key="1">
    <citation type="submission" date="2016-12" db="EMBL/GenBank/DDBJ databases">
        <title>The genomes of Aspergillus section Nigri reveals drivers in fungal speciation.</title>
        <authorList>
            <consortium name="DOE Joint Genome Institute"/>
            <person name="Vesth T.C."/>
            <person name="Nybo J."/>
            <person name="Theobald S."/>
            <person name="Brandl J."/>
            <person name="Frisvad J.C."/>
            <person name="Nielsen K.F."/>
            <person name="Lyhne E.K."/>
            <person name="Kogle M.E."/>
            <person name="Kuo A."/>
            <person name="Riley R."/>
            <person name="Clum A."/>
            <person name="Nolan M."/>
            <person name="Lipzen A."/>
            <person name="Salamov A."/>
            <person name="Henrissat B."/>
            <person name="Wiebenga A."/>
            <person name="De Vries R.P."/>
            <person name="Grigoriev I.V."/>
            <person name="Mortensen U.H."/>
            <person name="Andersen M.R."/>
            <person name="Baker S.E."/>
        </authorList>
    </citation>
    <scope>NUCLEOTIDE SEQUENCE [LARGE SCALE GENOMIC DNA]</scope>
    <source>
        <strain evidence="5 6">CBS 117.55</strain>
    </source>
</reference>
<dbReference type="STRING" id="1448321.A0A317VIE1"/>
<keyword evidence="6" id="KW-1185">Reference proteome</keyword>
<dbReference type="OrthoDB" id="201752at2759"/>
<dbReference type="Pfam" id="PF05282">
    <property type="entry name" value="AAR2"/>
    <property type="match status" value="1"/>
</dbReference>
<evidence type="ECO:0000259" key="4">
    <source>
        <dbReference type="Pfam" id="PF20981"/>
    </source>
</evidence>
<dbReference type="EMBL" id="MSFL01000024">
    <property type="protein sequence ID" value="PWY73675.1"/>
    <property type="molecule type" value="Genomic_DNA"/>
</dbReference>
<dbReference type="InterPro" id="IPR038514">
    <property type="entry name" value="AAR2_C_sf"/>
</dbReference>
<sequence length="494" mass="55414">MASSISPSPTILLPHLPPKTLVGIDLITFTSTPNFHGIRDLPRGWHFLYTGTTESLSLRCGGWFYIGDIDAFSHHHYHHHQQHKNDATALVPSSSSLQQSNSVSDIIIWKWNTDTETLSPLRSANDADKQEAMRHKANLAAIYQRGGLFSYRSRVSSFTPTPTPGSGAGAGAGAESGSGGQAARFRLDEEDEEEGRQNWQALTSRLTPRLLDRVVGEPLVDVDGRARWMVTSASTAPRDSDVIPGLMDSAQAASELERVTGEKESGFGFLMVELKRTWREGAVGRERTEAAQDRSWALGDLVGRFAEGDGEAQVLGELQFTFLMVLTLMNYSCLQQWKRLLELVLTCRRAIRERESFMSDVLRLLLLQLQRCDDVEGGLFDLDGEEGGEFLRRLLMRFRRSLYEVVDGAESVVKTEFENLEAWVKDEYDWELNRDVFARRGMVQLEDGEEVELDMHDNDEDDELGEYAPMVVELEGDSTQDGVDVDVDEDEDED</sequence>
<dbReference type="PANTHER" id="PTHR12689">
    <property type="entry name" value="A1 CISTRON SPLICING FACTOR AAR2-RELATED"/>
    <property type="match status" value="1"/>
</dbReference>
<organism evidence="5 6">
    <name type="scientific">Aspergillus heteromorphus CBS 117.55</name>
    <dbReference type="NCBI Taxonomy" id="1448321"/>
    <lineage>
        <taxon>Eukaryota</taxon>
        <taxon>Fungi</taxon>
        <taxon>Dikarya</taxon>
        <taxon>Ascomycota</taxon>
        <taxon>Pezizomycotina</taxon>
        <taxon>Eurotiomycetes</taxon>
        <taxon>Eurotiomycetidae</taxon>
        <taxon>Eurotiales</taxon>
        <taxon>Aspergillaceae</taxon>
        <taxon>Aspergillus</taxon>
        <taxon>Aspergillus subgen. Circumdati</taxon>
    </lineage>
</organism>
<dbReference type="CDD" id="cd13777">
    <property type="entry name" value="Aar2_N"/>
    <property type="match status" value="1"/>
</dbReference>
<dbReference type="InterPro" id="IPR038516">
    <property type="entry name" value="AAR2_N_sf"/>
</dbReference>
<feature type="domain" description="AAR2 C-terminal" evidence="3">
    <location>
        <begin position="269"/>
        <end position="433"/>
    </location>
</feature>
<dbReference type="Gene3D" id="2.60.34.20">
    <property type="match status" value="1"/>
</dbReference>
<evidence type="ECO:0000256" key="2">
    <source>
        <dbReference type="SAM" id="MobiDB-lite"/>
    </source>
</evidence>
<feature type="domain" description="AAR2 N-terminal" evidence="4">
    <location>
        <begin position="8"/>
        <end position="216"/>
    </location>
</feature>
<dbReference type="GO" id="GO:0000244">
    <property type="term" value="P:spliceosomal tri-snRNP complex assembly"/>
    <property type="evidence" value="ECO:0007669"/>
    <property type="project" value="TreeGrafter"/>
</dbReference>
<dbReference type="Gene3D" id="1.25.40.550">
    <property type="entry name" value="Aar2, C-terminal domain-like"/>
    <property type="match status" value="1"/>
</dbReference>
<comment type="similarity">
    <text evidence="1">Belongs to the AAR2 family.</text>
</comment>
<evidence type="ECO:0008006" key="7">
    <source>
        <dbReference type="Google" id="ProtNLM"/>
    </source>
</evidence>
<gene>
    <name evidence="5" type="ORF">BO70DRAFT_364581</name>
</gene>
<proteinExistence type="inferred from homology"/>
<dbReference type="AlphaFoldDB" id="A0A317VIE1"/>